<keyword evidence="3" id="KW-1185">Reference proteome</keyword>
<feature type="region of interest" description="Disordered" evidence="1">
    <location>
        <begin position="99"/>
        <end position="120"/>
    </location>
</feature>
<evidence type="ECO:0000313" key="3">
    <source>
        <dbReference type="Proteomes" id="UP000271162"/>
    </source>
</evidence>
<dbReference type="EMBL" id="UYSL01021201">
    <property type="protein sequence ID" value="VDL77550.1"/>
    <property type="molecule type" value="Genomic_DNA"/>
</dbReference>
<reference evidence="2 3" key="2">
    <citation type="submission" date="2018-11" db="EMBL/GenBank/DDBJ databases">
        <authorList>
            <consortium name="Pathogen Informatics"/>
        </authorList>
    </citation>
    <scope>NUCLEOTIDE SEQUENCE [LARGE SCALE GENOMIC DNA]</scope>
</reference>
<dbReference type="AlphaFoldDB" id="A0A0N4YBT9"/>
<evidence type="ECO:0000256" key="1">
    <source>
        <dbReference type="SAM" id="MobiDB-lite"/>
    </source>
</evidence>
<feature type="compositionally biased region" description="Basic residues" evidence="1">
    <location>
        <begin position="99"/>
        <end position="109"/>
    </location>
</feature>
<dbReference type="Proteomes" id="UP000271162">
    <property type="component" value="Unassembled WGS sequence"/>
</dbReference>
<evidence type="ECO:0000313" key="4">
    <source>
        <dbReference type="WBParaSite" id="NBR_0001396001-mRNA-1"/>
    </source>
</evidence>
<protein>
    <submittedName>
        <fullName evidence="2 4">Uncharacterized protein</fullName>
    </submittedName>
</protein>
<organism evidence="4">
    <name type="scientific">Nippostrongylus brasiliensis</name>
    <name type="common">Rat hookworm</name>
    <dbReference type="NCBI Taxonomy" id="27835"/>
    <lineage>
        <taxon>Eukaryota</taxon>
        <taxon>Metazoa</taxon>
        <taxon>Ecdysozoa</taxon>
        <taxon>Nematoda</taxon>
        <taxon>Chromadorea</taxon>
        <taxon>Rhabditida</taxon>
        <taxon>Rhabditina</taxon>
        <taxon>Rhabditomorpha</taxon>
        <taxon>Strongyloidea</taxon>
        <taxon>Heligmosomidae</taxon>
        <taxon>Nippostrongylus</taxon>
    </lineage>
</organism>
<sequence>MRQWIEINRGPRRAERVLLLVVVVDQPMTNKEKLVRMETAVICTPLWRGFYLPKNLTTPRQQRRQSCAVSTFLEMPEENYGKLLSLKAPAQTLRYGKLRKGSRRGRRGIRGVVTAEEDDN</sequence>
<name>A0A0N4YBT9_NIPBR</name>
<proteinExistence type="predicted"/>
<accession>A0A0N4YBT9</accession>
<reference evidence="4" key="1">
    <citation type="submission" date="2017-02" db="UniProtKB">
        <authorList>
            <consortium name="WormBaseParasite"/>
        </authorList>
    </citation>
    <scope>IDENTIFICATION</scope>
</reference>
<gene>
    <name evidence="2" type="ORF">NBR_LOCUS13961</name>
</gene>
<evidence type="ECO:0000313" key="2">
    <source>
        <dbReference type="EMBL" id="VDL77550.1"/>
    </source>
</evidence>
<dbReference type="WBParaSite" id="NBR_0001396001-mRNA-1">
    <property type="protein sequence ID" value="NBR_0001396001-mRNA-1"/>
    <property type="gene ID" value="NBR_0001396001"/>
</dbReference>